<evidence type="ECO:0000259" key="1">
    <source>
        <dbReference type="Pfam" id="PF00059"/>
    </source>
</evidence>
<dbReference type="WBParaSite" id="PEQ_0000306801-mRNA-1">
    <property type="protein sequence ID" value="PEQ_0000306801-mRNA-1"/>
    <property type="gene ID" value="PEQ_0000306801"/>
</dbReference>
<dbReference type="SUPFAM" id="SSF56436">
    <property type="entry name" value="C-type lectin-like"/>
    <property type="match status" value="1"/>
</dbReference>
<dbReference type="InterPro" id="IPR016186">
    <property type="entry name" value="C-type_lectin-like/link_sf"/>
</dbReference>
<proteinExistence type="predicted"/>
<reference evidence="3" key="1">
    <citation type="submission" date="2022-11" db="UniProtKB">
        <authorList>
            <consortium name="WormBaseParasite"/>
        </authorList>
    </citation>
    <scope>IDENTIFICATION</scope>
</reference>
<sequence length="84" mass="9999">MTKRIYRFGKAEYIYVDDKESWYSAEEQCEKWGGHLASIADAAENRFLRGAPSYFYESFLLDDLEMDWEVDAQQQLSNFFLHAR</sequence>
<keyword evidence="2" id="KW-1185">Reference proteome</keyword>
<protein>
    <submittedName>
        <fullName evidence="3">C-type lectin domain-containing protein</fullName>
    </submittedName>
</protein>
<dbReference type="Pfam" id="PF00059">
    <property type="entry name" value="Lectin_C"/>
    <property type="match status" value="1"/>
</dbReference>
<dbReference type="CDD" id="cd00037">
    <property type="entry name" value="CLECT"/>
    <property type="match status" value="1"/>
</dbReference>
<dbReference type="InterPro" id="IPR016187">
    <property type="entry name" value="CTDL_fold"/>
</dbReference>
<dbReference type="Proteomes" id="UP000887564">
    <property type="component" value="Unplaced"/>
</dbReference>
<dbReference type="Gene3D" id="3.10.100.10">
    <property type="entry name" value="Mannose-Binding Protein A, subunit A"/>
    <property type="match status" value="1"/>
</dbReference>
<feature type="domain" description="C-type lectin" evidence="1">
    <location>
        <begin position="19"/>
        <end position="76"/>
    </location>
</feature>
<organism evidence="2 3">
    <name type="scientific">Parascaris equorum</name>
    <name type="common">Equine roundworm</name>
    <dbReference type="NCBI Taxonomy" id="6256"/>
    <lineage>
        <taxon>Eukaryota</taxon>
        <taxon>Metazoa</taxon>
        <taxon>Ecdysozoa</taxon>
        <taxon>Nematoda</taxon>
        <taxon>Chromadorea</taxon>
        <taxon>Rhabditida</taxon>
        <taxon>Spirurina</taxon>
        <taxon>Ascaridomorpha</taxon>
        <taxon>Ascaridoidea</taxon>
        <taxon>Ascarididae</taxon>
        <taxon>Parascaris</taxon>
    </lineage>
</organism>
<dbReference type="InterPro" id="IPR001304">
    <property type="entry name" value="C-type_lectin-like"/>
</dbReference>
<name>A0A914RMH0_PAREQ</name>
<accession>A0A914RMH0</accession>
<evidence type="ECO:0000313" key="2">
    <source>
        <dbReference type="Proteomes" id="UP000887564"/>
    </source>
</evidence>
<evidence type="ECO:0000313" key="3">
    <source>
        <dbReference type="WBParaSite" id="PEQ_0000306801-mRNA-1"/>
    </source>
</evidence>
<dbReference type="AlphaFoldDB" id="A0A914RMH0"/>